<dbReference type="EMBL" id="CP001079">
    <property type="protein sequence ID" value="ACM49366.1"/>
    <property type="molecule type" value="Genomic_DNA"/>
</dbReference>
<evidence type="ECO:0000256" key="2">
    <source>
        <dbReference type="SAM" id="Phobius"/>
    </source>
</evidence>
<dbReference type="HOGENOM" id="CLU_573239_0_0_5"/>
<reference evidence="3 4" key="1">
    <citation type="journal article" date="2009" name="BMC Genomics">
        <title>Conservation in the face of diversity: multistrain analysis of an intracellular bacterium.</title>
        <authorList>
            <person name="Dark M.J."/>
            <person name="Herndon D.R."/>
            <person name="Kappmeyer L.S."/>
            <person name="Gonzales M.P."/>
            <person name="Nordeen E."/>
            <person name="Palmer G.H."/>
            <person name="Knowles D.P. Jr."/>
            <person name="Brayton K.A."/>
        </authorList>
    </citation>
    <scope>NUCLEOTIDE SEQUENCE [LARGE SCALE GENOMIC DNA]</scope>
    <source>
        <strain evidence="3 4">Florida</strain>
    </source>
</reference>
<keyword evidence="2" id="KW-0472">Membrane</keyword>
<organism evidence="3 4">
    <name type="scientific">Anaplasma marginale (strain Florida)</name>
    <dbReference type="NCBI Taxonomy" id="320483"/>
    <lineage>
        <taxon>Bacteria</taxon>
        <taxon>Pseudomonadati</taxon>
        <taxon>Pseudomonadota</taxon>
        <taxon>Alphaproteobacteria</taxon>
        <taxon>Rickettsiales</taxon>
        <taxon>Anaplasmataceae</taxon>
        <taxon>Anaplasma</taxon>
    </lineage>
</organism>
<proteinExistence type="predicted"/>
<name>B9KIQ4_ANAMF</name>
<accession>B9KIQ4</accession>
<dbReference type="AlphaFoldDB" id="B9KIQ4"/>
<evidence type="ECO:0000313" key="4">
    <source>
        <dbReference type="Proteomes" id="UP000007307"/>
    </source>
</evidence>
<dbReference type="KEGG" id="amf:AMF_513"/>
<feature type="transmembrane region" description="Helical" evidence="2">
    <location>
        <begin position="347"/>
        <end position="369"/>
    </location>
</feature>
<feature type="region of interest" description="Disordered" evidence="1">
    <location>
        <begin position="289"/>
        <end position="325"/>
    </location>
</feature>
<evidence type="ECO:0000256" key="1">
    <source>
        <dbReference type="SAM" id="MobiDB-lite"/>
    </source>
</evidence>
<feature type="compositionally biased region" description="Polar residues" evidence="1">
    <location>
        <begin position="297"/>
        <end position="308"/>
    </location>
</feature>
<evidence type="ECO:0000313" key="3">
    <source>
        <dbReference type="EMBL" id="ACM49366.1"/>
    </source>
</evidence>
<dbReference type="Proteomes" id="UP000007307">
    <property type="component" value="Chromosome"/>
</dbReference>
<feature type="region of interest" description="Disordered" evidence="1">
    <location>
        <begin position="103"/>
        <end position="122"/>
    </location>
</feature>
<keyword evidence="2" id="KW-0812">Transmembrane</keyword>
<sequence>MVWCGHSEVRMPLGGKEQLLRAFAAFENIAPDSPARDFFESEEGKAYRIPLVKFVAAALRTKYGVDAPSVAEELVDSIQAFRDIALLIRSPVKLAEQVRRTSGASGEFSGQEENEDGQLGEGARADMSGTIAEGLMDRLSQGKKAVSEFLNLKSDFERKQELACEVDAFMAGIKTLRTELARSGDVSERRVAYFEDVDTLLEILFSQYAPRTGVFFNRTTPLQDMQSYVDSRKDIIIPAVRELLFVHRLDQVYDQKMASLLESVSSKTYLRSYLRSTVVARGFQERNQPVEAHDPGTGQQPQQRSVTNPPAAEPAPVQSEVRHPSLKQSGVQTVCAAPQYAVTRSKAFNALCILLFVSLFALLLLVPLLHEHIPVGVARDVITILAETLIAISIMALGCWLIFSGRCHEVHVPALAENAPGWGVYESGNQCNEQHAAEGVGRAEPATSPQTFVELQDMVGAQSPISYAELSSRLPA</sequence>
<keyword evidence="2" id="KW-1133">Transmembrane helix</keyword>
<keyword evidence="4" id="KW-1185">Reference proteome</keyword>
<protein>
    <submittedName>
        <fullName evidence="3">Uncharacterized protein</fullName>
    </submittedName>
</protein>
<feature type="transmembrane region" description="Helical" evidence="2">
    <location>
        <begin position="381"/>
        <end position="403"/>
    </location>
</feature>
<gene>
    <name evidence="3" type="ordered locus">AMF_513</name>
</gene>